<accession>B5XZ53</accession>
<dbReference type="KEGG" id="kpe:KPK_5469"/>
<dbReference type="EMBL" id="CP000964">
    <property type="protein sequence ID" value="ACI07561.1"/>
    <property type="molecule type" value="Genomic_DNA"/>
</dbReference>
<organism evidence="1 2">
    <name type="scientific">Klebsiella variicola (strain 342)</name>
    <name type="common">Klebsiella pneumoniae</name>
    <dbReference type="NCBI Taxonomy" id="507522"/>
    <lineage>
        <taxon>Bacteria</taxon>
        <taxon>Pseudomonadati</taxon>
        <taxon>Pseudomonadota</taxon>
        <taxon>Gammaproteobacteria</taxon>
        <taxon>Enterobacterales</taxon>
        <taxon>Enterobacteriaceae</taxon>
        <taxon>Klebsiella/Raoultella group</taxon>
        <taxon>Klebsiella</taxon>
        <taxon>Klebsiella pneumoniae complex</taxon>
    </lineage>
</organism>
<gene>
    <name evidence="1" type="ordered locus">KPK_5469</name>
</gene>
<evidence type="ECO:0000313" key="2">
    <source>
        <dbReference type="Proteomes" id="UP000001734"/>
    </source>
</evidence>
<dbReference type="BioCyc" id="KPNE507522:GI0B-5442-MONOMER"/>
<sequence length="37" mass="3908">MVGVAPHPNPLPTGERELFGALWQHRAVRSPGKASGS</sequence>
<dbReference type="Proteomes" id="UP000001734">
    <property type="component" value="Chromosome"/>
</dbReference>
<name>B5XZ53_KLEV3</name>
<dbReference type="HOGENOM" id="CLU_3344719_0_0_6"/>
<reference evidence="1 2" key="1">
    <citation type="journal article" date="2008" name="PLoS Genet.">
        <title>Complete genome sequence of the N2-fixing broad host range endophyte Klebsiella pneumoniae 342 and virulence predictions verified in mice.</title>
        <authorList>
            <person name="Fouts D.E."/>
            <person name="Tyler H.L."/>
            <person name="DeBoy R.T."/>
            <person name="Daugherty S."/>
            <person name="Ren Q."/>
            <person name="Badger J.H."/>
            <person name="Durkin A.S."/>
            <person name="Huot H."/>
            <person name="Shrivastava S."/>
            <person name="Kothari S."/>
            <person name="Dodson R.J."/>
            <person name="Mohamoud Y."/>
            <person name="Khouri H."/>
            <person name="Roesch L.F."/>
            <person name="Krogfelt K.A."/>
            <person name="Struve C."/>
            <person name="Triplett E.W."/>
            <person name="Methe B.A."/>
        </authorList>
    </citation>
    <scope>NUCLEOTIDE SEQUENCE [LARGE SCALE GENOMIC DNA]</scope>
    <source>
        <strain evidence="1 2">342</strain>
    </source>
</reference>
<dbReference type="AlphaFoldDB" id="B5XZ53"/>
<protein>
    <submittedName>
        <fullName evidence="1">Uncharacterized protein</fullName>
    </submittedName>
</protein>
<evidence type="ECO:0000313" key="1">
    <source>
        <dbReference type="EMBL" id="ACI07561.1"/>
    </source>
</evidence>
<proteinExistence type="predicted"/>